<evidence type="ECO:0000313" key="2">
    <source>
        <dbReference type="Proteomes" id="UP000323720"/>
    </source>
</evidence>
<dbReference type="RefSeq" id="WP_148403051.1">
    <property type="nucleotide sequence ID" value="NZ_VSKK01000001.1"/>
</dbReference>
<gene>
    <name evidence="1" type="ORF">ES674_05950</name>
</gene>
<name>A0A5D0REY6_9FLAO</name>
<dbReference type="OrthoDB" id="1262821at2"/>
<sequence>MKKRFLFISFKEAQHICDKAQYDEATGWEKTKLMMRYAWCRITRAYVQRNSKLSDSVKTSKLNCLNATERHHIKAQFDKELTKQER</sequence>
<dbReference type="EMBL" id="VSKK01000001">
    <property type="protein sequence ID" value="TYB79315.1"/>
    <property type="molecule type" value="Genomic_DNA"/>
</dbReference>
<proteinExistence type="predicted"/>
<keyword evidence="2" id="KW-1185">Reference proteome</keyword>
<comment type="caution">
    <text evidence="1">The sequence shown here is derived from an EMBL/GenBank/DDBJ whole genome shotgun (WGS) entry which is preliminary data.</text>
</comment>
<dbReference type="Proteomes" id="UP000323720">
    <property type="component" value="Unassembled WGS sequence"/>
</dbReference>
<protein>
    <recommendedName>
        <fullName evidence="3">Glycine dehydrogenase</fullName>
    </recommendedName>
</protein>
<organism evidence="1 2">
    <name type="scientific">Bizionia myxarmorum</name>
    <dbReference type="NCBI Taxonomy" id="291186"/>
    <lineage>
        <taxon>Bacteria</taxon>
        <taxon>Pseudomonadati</taxon>
        <taxon>Bacteroidota</taxon>
        <taxon>Flavobacteriia</taxon>
        <taxon>Flavobacteriales</taxon>
        <taxon>Flavobacteriaceae</taxon>
        <taxon>Bizionia</taxon>
    </lineage>
</organism>
<evidence type="ECO:0008006" key="3">
    <source>
        <dbReference type="Google" id="ProtNLM"/>
    </source>
</evidence>
<accession>A0A5D0REY6</accession>
<reference evidence="1 2" key="1">
    <citation type="submission" date="2019-08" db="EMBL/GenBank/DDBJ databases">
        <title>Genomes of Antarctic Bizionia species.</title>
        <authorList>
            <person name="Bowman J.P."/>
        </authorList>
    </citation>
    <scope>NUCLEOTIDE SEQUENCE [LARGE SCALE GENOMIC DNA]</scope>
    <source>
        <strain evidence="1 2">ADA-4</strain>
    </source>
</reference>
<evidence type="ECO:0000313" key="1">
    <source>
        <dbReference type="EMBL" id="TYB79315.1"/>
    </source>
</evidence>
<dbReference type="AlphaFoldDB" id="A0A5D0REY6"/>